<evidence type="ECO:0000313" key="1">
    <source>
        <dbReference type="EMBL" id="GAV84059.1"/>
    </source>
</evidence>
<name>A0A1Q3CUZ2_CEPFO</name>
<feature type="non-terminal residue" evidence="1">
    <location>
        <position position="1"/>
    </location>
</feature>
<reference evidence="2" key="1">
    <citation type="submission" date="2016-04" db="EMBL/GenBank/DDBJ databases">
        <title>Cephalotus genome sequencing.</title>
        <authorList>
            <person name="Fukushima K."/>
            <person name="Hasebe M."/>
            <person name="Fang X."/>
        </authorList>
    </citation>
    <scope>NUCLEOTIDE SEQUENCE [LARGE SCALE GENOMIC DNA]</scope>
    <source>
        <strain evidence="2">cv. St1</strain>
    </source>
</reference>
<gene>
    <name evidence="1" type="ORF">CFOL_v3_27503</name>
</gene>
<dbReference type="EMBL" id="BDDD01003101">
    <property type="protein sequence ID" value="GAV84059.1"/>
    <property type="molecule type" value="Genomic_DNA"/>
</dbReference>
<accession>A0A1Q3CUZ2</accession>
<dbReference type="Proteomes" id="UP000187406">
    <property type="component" value="Unassembled WGS sequence"/>
</dbReference>
<evidence type="ECO:0000313" key="2">
    <source>
        <dbReference type="Proteomes" id="UP000187406"/>
    </source>
</evidence>
<proteinExistence type="predicted"/>
<comment type="caution">
    <text evidence="1">The sequence shown here is derived from an EMBL/GenBank/DDBJ whole genome shotgun (WGS) entry which is preliminary data.</text>
</comment>
<keyword evidence="2" id="KW-1185">Reference proteome</keyword>
<protein>
    <submittedName>
        <fullName evidence="1">Uncharacterized protein</fullName>
    </submittedName>
</protein>
<sequence length="15" mass="1712">SLSNGCQKSFLEWVN</sequence>
<organism evidence="1 2">
    <name type="scientific">Cephalotus follicularis</name>
    <name type="common">Albany pitcher plant</name>
    <dbReference type="NCBI Taxonomy" id="3775"/>
    <lineage>
        <taxon>Eukaryota</taxon>
        <taxon>Viridiplantae</taxon>
        <taxon>Streptophyta</taxon>
        <taxon>Embryophyta</taxon>
        <taxon>Tracheophyta</taxon>
        <taxon>Spermatophyta</taxon>
        <taxon>Magnoliopsida</taxon>
        <taxon>eudicotyledons</taxon>
        <taxon>Gunneridae</taxon>
        <taxon>Pentapetalae</taxon>
        <taxon>rosids</taxon>
        <taxon>fabids</taxon>
        <taxon>Oxalidales</taxon>
        <taxon>Cephalotaceae</taxon>
        <taxon>Cephalotus</taxon>
    </lineage>
</organism>